<dbReference type="InterPro" id="IPR024284">
    <property type="entry name" value="DUF3826"/>
</dbReference>
<name>A0ABZ0WCB2_9BACT</name>
<dbReference type="RefSeq" id="WP_162817717.1">
    <property type="nucleotide sequence ID" value="NZ_CP139960.1"/>
</dbReference>
<proteinExistence type="predicted"/>
<sequence length="218" mass="24637">MKQYTSLLLLALGMSQPSISQKHTTVNTEIVSTNDSETRANELTHQLNLADASKRQQVQTLLTDHLKALQVIFDDRRKKMQDAGQTANKELADSRARTAWDAANGQLNKLYAAFLGKLSILLTPEQTEKLKDLMTEGGLQREYNHYLALLPNLSEQQKSQVIAYLKEARENAMNAATAQNRAKWFIKFRGRANNYLAAAGYDLRKATEELEARKNKNQ</sequence>
<accession>A0ABZ0WCB2</accession>
<keyword evidence="2" id="KW-1185">Reference proteome</keyword>
<dbReference type="Proteomes" id="UP001325680">
    <property type="component" value="Chromosome"/>
</dbReference>
<gene>
    <name evidence="1" type="ORF">U0035_04510</name>
</gene>
<evidence type="ECO:0000313" key="2">
    <source>
        <dbReference type="Proteomes" id="UP001325680"/>
    </source>
</evidence>
<reference evidence="1 2" key="1">
    <citation type="submission" date="2023-12" db="EMBL/GenBank/DDBJ databases">
        <title>Genome sequencing and assembly of bacterial species from a model synthetic community.</title>
        <authorList>
            <person name="Hogle S.L."/>
        </authorList>
    </citation>
    <scope>NUCLEOTIDE SEQUENCE [LARGE SCALE GENOMIC DNA]</scope>
    <source>
        <strain evidence="1 2">HAMBI_3031</strain>
    </source>
</reference>
<organism evidence="1 2">
    <name type="scientific">Niabella yanshanensis</name>
    <dbReference type="NCBI Taxonomy" id="577386"/>
    <lineage>
        <taxon>Bacteria</taxon>
        <taxon>Pseudomonadati</taxon>
        <taxon>Bacteroidota</taxon>
        <taxon>Chitinophagia</taxon>
        <taxon>Chitinophagales</taxon>
        <taxon>Chitinophagaceae</taxon>
        <taxon>Niabella</taxon>
    </lineage>
</organism>
<protein>
    <submittedName>
        <fullName evidence="1">DUF3826 domain-containing protein</fullName>
    </submittedName>
</protein>
<evidence type="ECO:0000313" key="1">
    <source>
        <dbReference type="EMBL" id="WQD39407.1"/>
    </source>
</evidence>
<dbReference type="EMBL" id="CP139960">
    <property type="protein sequence ID" value="WQD39407.1"/>
    <property type="molecule type" value="Genomic_DNA"/>
</dbReference>
<dbReference type="Pfam" id="PF12875">
    <property type="entry name" value="DUF3826"/>
    <property type="match status" value="1"/>
</dbReference>